<accession>A0A1H4A3G5</accession>
<dbReference type="GO" id="GO:0003700">
    <property type="term" value="F:DNA-binding transcription factor activity"/>
    <property type="evidence" value="ECO:0007669"/>
    <property type="project" value="InterPro"/>
</dbReference>
<evidence type="ECO:0000313" key="2">
    <source>
        <dbReference type="EMBL" id="SEA30328.1"/>
    </source>
</evidence>
<dbReference type="Gene3D" id="1.10.10.60">
    <property type="entry name" value="Homeodomain-like"/>
    <property type="match status" value="1"/>
</dbReference>
<reference evidence="2 3" key="1">
    <citation type="submission" date="2016-10" db="EMBL/GenBank/DDBJ databases">
        <authorList>
            <person name="de Groot N.N."/>
        </authorList>
    </citation>
    <scope>NUCLEOTIDE SEQUENCE [LARGE SCALE GENOMIC DNA]</scope>
    <source>
        <strain evidence="2 3">Vu-144</strain>
    </source>
</reference>
<keyword evidence="3" id="KW-1185">Reference proteome</keyword>
<gene>
    <name evidence="2" type="ORF">SAMN05192529_11327</name>
</gene>
<protein>
    <submittedName>
        <fullName evidence="2">AraC-type DNA-binding protein</fullName>
    </submittedName>
</protein>
<organism evidence="2 3">
    <name type="scientific">Arachidicoccus rhizosphaerae</name>
    <dbReference type="NCBI Taxonomy" id="551991"/>
    <lineage>
        <taxon>Bacteria</taxon>
        <taxon>Pseudomonadati</taxon>
        <taxon>Bacteroidota</taxon>
        <taxon>Chitinophagia</taxon>
        <taxon>Chitinophagales</taxon>
        <taxon>Chitinophagaceae</taxon>
        <taxon>Arachidicoccus</taxon>
    </lineage>
</organism>
<dbReference type="EMBL" id="FNQY01000013">
    <property type="protein sequence ID" value="SEA30328.1"/>
    <property type="molecule type" value="Genomic_DNA"/>
</dbReference>
<dbReference type="PROSITE" id="PS01124">
    <property type="entry name" value="HTH_ARAC_FAMILY_2"/>
    <property type="match status" value="1"/>
</dbReference>
<dbReference type="Proteomes" id="UP000199041">
    <property type="component" value="Unassembled WGS sequence"/>
</dbReference>
<evidence type="ECO:0000313" key="3">
    <source>
        <dbReference type="Proteomes" id="UP000199041"/>
    </source>
</evidence>
<evidence type="ECO:0000259" key="1">
    <source>
        <dbReference type="PROSITE" id="PS01124"/>
    </source>
</evidence>
<sequence length="316" mass="36773">MYFQSSILGLQIIYCNTHNEKQIIRIGSELRYDYELHINTKHIHLDAPGISEHTPFVLFYIKNSNLLFERHLNDIPPDTLVLQYPKNLFNVFTIKEQFEAINSLREVFKNDLYLQKGKICGYIHTQDVYLLENIVFILSNKFIIPEVVYKCICLISRIILKKTFNTNYQIATIHPTLTGLEKLIESMINDNFNYPTKKDIRKFTNSTKRNFEAQIRSVAPSSLKVFQTELQFKSCLYKIMYTNDSLQDIAMDHGFSEFTAFTRSIKLRTGFSANQLRLKSKDGLLTLLPNLSLYKIITITTLEVTDTIAQNNIVNE</sequence>
<dbReference type="AlphaFoldDB" id="A0A1H4A3G5"/>
<dbReference type="InterPro" id="IPR018060">
    <property type="entry name" value="HTH_AraC"/>
</dbReference>
<feature type="domain" description="HTH araC/xylS-type" evidence="1">
    <location>
        <begin position="178"/>
        <end position="279"/>
    </location>
</feature>
<proteinExistence type="predicted"/>
<keyword evidence="2" id="KW-0238">DNA-binding</keyword>
<dbReference type="GO" id="GO:0043565">
    <property type="term" value="F:sequence-specific DNA binding"/>
    <property type="evidence" value="ECO:0007669"/>
    <property type="project" value="InterPro"/>
</dbReference>
<name>A0A1H4A3G5_9BACT</name>